<comment type="subcellular location">
    <subcellularLocation>
        <location evidence="1">Membrane</location>
        <topology evidence="1">Multi-pass membrane protein</topology>
    </subcellularLocation>
</comment>
<dbReference type="Pfam" id="PF03600">
    <property type="entry name" value="CitMHS"/>
    <property type="match status" value="1"/>
</dbReference>
<dbReference type="AlphaFoldDB" id="A0A2T0XPT6"/>
<dbReference type="EMBL" id="QPIZ01000019">
    <property type="protein sequence ID" value="RCW31068.1"/>
    <property type="molecule type" value="Genomic_DNA"/>
</dbReference>
<keyword evidence="3" id="KW-0050">Antiport</keyword>
<feature type="transmembrane region" description="Helical" evidence="11">
    <location>
        <begin position="274"/>
        <end position="290"/>
    </location>
</feature>
<keyword evidence="5 11" id="KW-1133">Transmembrane helix</keyword>
<evidence type="ECO:0000259" key="12">
    <source>
        <dbReference type="Pfam" id="PF03600"/>
    </source>
</evidence>
<evidence type="ECO:0000256" key="2">
    <source>
        <dbReference type="ARBA" id="ARBA00022448"/>
    </source>
</evidence>
<evidence type="ECO:0000256" key="3">
    <source>
        <dbReference type="ARBA" id="ARBA00022449"/>
    </source>
</evidence>
<dbReference type="RefSeq" id="WP_106152331.1">
    <property type="nucleotide sequence ID" value="NZ_PVTS01000004.1"/>
</dbReference>
<keyword evidence="8 11" id="KW-0472">Membrane</keyword>
<evidence type="ECO:0000256" key="10">
    <source>
        <dbReference type="ARBA" id="ARBA00025753"/>
    </source>
</evidence>
<feature type="transmembrane region" description="Helical" evidence="11">
    <location>
        <begin position="30"/>
        <end position="51"/>
    </location>
</feature>
<dbReference type="NCBIfam" id="NF038006">
    <property type="entry name" value="NhaD_1"/>
    <property type="match status" value="1"/>
</dbReference>
<dbReference type="OrthoDB" id="9772058at2"/>
<evidence type="ECO:0000256" key="11">
    <source>
        <dbReference type="SAM" id="Phobius"/>
    </source>
</evidence>
<dbReference type="PANTHER" id="PTHR43269">
    <property type="entry name" value="SODIUM/PROTON ANTIPORTER 1-RELATED"/>
    <property type="match status" value="1"/>
</dbReference>
<evidence type="ECO:0000256" key="4">
    <source>
        <dbReference type="ARBA" id="ARBA00022692"/>
    </source>
</evidence>
<feature type="domain" description="Citrate transporter-like" evidence="12">
    <location>
        <begin position="16"/>
        <end position="379"/>
    </location>
</feature>
<evidence type="ECO:0000256" key="5">
    <source>
        <dbReference type="ARBA" id="ARBA00022989"/>
    </source>
</evidence>
<keyword evidence="2" id="KW-0813">Transport</keyword>
<feature type="transmembrane region" description="Helical" evidence="11">
    <location>
        <begin position="90"/>
        <end position="107"/>
    </location>
</feature>
<proteinExistence type="inferred from homology"/>
<feature type="transmembrane region" description="Helical" evidence="11">
    <location>
        <begin position="311"/>
        <end position="333"/>
    </location>
</feature>
<evidence type="ECO:0000256" key="6">
    <source>
        <dbReference type="ARBA" id="ARBA00023053"/>
    </source>
</evidence>
<feature type="transmembrane region" description="Helical" evidence="11">
    <location>
        <begin position="403"/>
        <end position="428"/>
    </location>
</feature>
<evidence type="ECO:0000313" key="14">
    <source>
        <dbReference type="Proteomes" id="UP000252733"/>
    </source>
</evidence>
<keyword evidence="6" id="KW-0915">Sodium</keyword>
<feature type="transmembrane region" description="Helical" evidence="11">
    <location>
        <begin position="6"/>
        <end position="23"/>
    </location>
</feature>
<protein>
    <submittedName>
        <fullName evidence="13">Sodium/proton antiporter (NhaD family)</fullName>
    </submittedName>
</protein>
<keyword evidence="7" id="KW-0406">Ion transport</keyword>
<keyword evidence="14" id="KW-1185">Reference proteome</keyword>
<dbReference type="InterPro" id="IPR045016">
    <property type="entry name" value="NhaD-like"/>
</dbReference>
<keyword evidence="4 11" id="KW-0812">Transmembrane</keyword>
<feature type="transmembrane region" description="Helical" evidence="11">
    <location>
        <begin position="209"/>
        <end position="231"/>
    </location>
</feature>
<dbReference type="Proteomes" id="UP000252733">
    <property type="component" value="Unassembled WGS sequence"/>
</dbReference>
<sequence length="461" mass="50561">MFFFYAMIIVFVLGYGLIVFEHVNKIDKAATALFTGAILWTLLVIDAPQIMGMHLNRNWSDFSSGLGIPETAQVMEFVTQHAVIEHLGDVASIIFFLLGAMTIVEVIDRYQGFRIITDRIHTTNRIKLLWIISVLTFFISAVLDNLTTTIVMIALLQKLLSKQDNRWLFSGMVVVAANAGGAWSPMGDVTTIMLWIGGQITAAGIVKTLILPSLVTMLVPLAILSLVMKGATNRPLLEPDESAEFIPYKDRLKILVFGILALVAVPVFKGLTQLPPFLGMLLGLGALWMYTDRHLKRRNVLDKRKLSIVKILERVDVASILFFLGILLAVAALQTAGHLNLLAQWLDENVSNIYGINIIIGFLSSVVDNVPLVAASMGMYDVPQVADVAMASDFFVDGNFWSFLAYCSGTGGSILIIGSAAGVAAMSMEGIPFFWYLKRISLLALLGYIAGAGTYLLMFAW</sequence>
<gene>
    <name evidence="13" type="ORF">DFO77_11934</name>
</gene>
<dbReference type="GO" id="GO:0015297">
    <property type="term" value="F:antiporter activity"/>
    <property type="evidence" value="ECO:0007669"/>
    <property type="project" value="UniProtKB-KW"/>
</dbReference>
<evidence type="ECO:0000256" key="1">
    <source>
        <dbReference type="ARBA" id="ARBA00004141"/>
    </source>
</evidence>
<dbReference type="PANTHER" id="PTHR43269:SF2">
    <property type="entry name" value="SODIUM_PROTON ANTIPORTER 1-RELATED"/>
    <property type="match status" value="1"/>
</dbReference>
<name>A0A2T0XPT6_9BACT</name>
<organism evidence="13 14">
    <name type="scientific">Marinilabilia salmonicolor</name>
    <dbReference type="NCBI Taxonomy" id="989"/>
    <lineage>
        <taxon>Bacteria</taxon>
        <taxon>Pseudomonadati</taxon>
        <taxon>Bacteroidota</taxon>
        <taxon>Bacteroidia</taxon>
        <taxon>Marinilabiliales</taxon>
        <taxon>Marinilabiliaceae</taxon>
        <taxon>Marinilabilia</taxon>
    </lineage>
</organism>
<dbReference type="GO" id="GO:0016020">
    <property type="term" value="C:membrane"/>
    <property type="evidence" value="ECO:0007669"/>
    <property type="project" value="UniProtKB-SubCell"/>
</dbReference>
<evidence type="ECO:0000313" key="13">
    <source>
        <dbReference type="EMBL" id="RCW31068.1"/>
    </source>
</evidence>
<dbReference type="STRING" id="1168289.GCA_000259075_00702"/>
<evidence type="ECO:0000256" key="8">
    <source>
        <dbReference type="ARBA" id="ARBA00023136"/>
    </source>
</evidence>
<dbReference type="InterPro" id="IPR004680">
    <property type="entry name" value="Cit_transptr-like_dom"/>
</dbReference>
<evidence type="ECO:0000256" key="9">
    <source>
        <dbReference type="ARBA" id="ARBA00023201"/>
    </source>
</evidence>
<evidence type="ECO:0000256" key="7">
    <source>
        <dbReference type="ARBA" id="ARBA00023065"/>
    </source>
</evidence>
<feature type="transmembrane region" description="Helical" evidence="11">
    <location>
        <begin position="128"/>
        <end position="156"/>
    </location>
</feature>
<reference evidence="13 14" key="1">
    <citation type="submission" date="2018-07" db="EMBL/GenBank/DDBJ databases">
        <title>Freshwater and sediment microbial communities from various areas in North America, analyzing microbe dynamics in response to fracking.</title>
        <authorList>
            <person name="Lamendella R."/>
        </authorList>
    </citation>
    <scope>NUCLEOTIDE SEQUENCE [LARGE SCALE GENOMIC DNA]</scope>
    <source>
        <strain evidence="13 14">160A</strain>
    </source>
</reference>
<comment type="similarity">
    <text evidence="10">Belongs to the NhaD Na(+)/H(+) (TC 2.A.62) antiporter family.</text>
</comment>
<keyword evidence="9" id="KW-0739">Sodium transport</keyword>
<comment type="caution">
    <text evidence="13">The sequence shown here is derived from an EMBL/GenBank/DDBJ whole genome shotgun (WGS) entry which is preliminary data.</text>
</comment>
<accession>A0A2T0XPT6</accession>
<feature type="transmembrane region" description="Helical" evidence="11">
    <location>
        <begin position="440"/>
        <end position="460"/>
    </location>
</feature>
<dbReference type="GO" id="GO:0006814">
    <property type="term" value="P:sodium ion transport"/>
    <property type="evidence" value="ECO:0007669"/>
    <property type="project" value="UniProtKB-KW"/>
</dbReference>